<proteinExistence type="predicted"/>
<dbReference type="Proteomes" id="UP000663627">
    <property type="component" value="Segment"/>
</dbReference>
<name>A0A899INF7_9CAUD</name>
<reference evidence="1" key="1">
    <citation type="submission" date="2021-01" db="EMBL/GenBank/DDBJ databases">
        <authorList>
            <person name="Rakov C."/>
            <person name="Yerushalmy O."/>
            <person name="Alkalay-Oren S."/>
            <person name="Coppenhagen-Glazer S."/>
            <person name="Hazan R."/>
        </authorList>
    </citation>
    <scope>NUCLEOTIDE SEQUENCE</scope>
</reference>
<accession>A0A899INF7</accession>
<organism evidence="1 2">
    <name type="scientific">Mycobacterium phage Maco2</name>
    <dbReference type="NCBI Taxonomy" id="2805749"/>
    <lineage>
        <taxon>Viruses</taxon>
        <taxon>Duplodnaviria</taxon>
        <taxon>Heunggongvirae</taxon>
        <taxon>Uroviricota</taxon>
        <taxon>Caudoviricetes</taxon>
        <taxon>Mapvirus</taxon>
        <taxon>Mapvirus Ff47</taxon>
    </lineage>
</organism>
<evidence type="ECO:0000313" key="2">
    <source>
        <dbReference type="Proteomes" id="UP000663627"/>
    </source>
</evidence>
<sequence>MRHNGGDELIRAPADPRRRRHTWTSRRDFVVVCSVRVCLP</sequence>
<dbReference type="EMBL" id="MW460248">
    <property type="protein sequence ID" value="QSL99614.1"/>
    <property type="molecule type" value="Genomic_DNA"/>
</dbReference>
<evidence type="ECO:0000313" key="1">
    <source>
        <dbReference type="EMBL" id="QSL99614.1"/>
    </source>
</evidence>
<protein>
    <submittedName>
        <fullName evidence="1">Uncharacterized protein</fullName>
    </submittedName>
</protein>